<feature type="compositionally biased region" description="Polar residues" evidence="1">
    <location>
        <begin position="197"/>
        <end position="209"/>
    </location>
</feature>
<gene>
    <name evidence="2" type="ORF">IAR55_006397</name>
</gene>
<dbReference type="KEGG" id="kne:92183655"/>
<accession>A0AAW0YTQ1</accession>
<evidence type="ECO:0000313" key="3">
    <source>
        <dbReference type="Proteomes" id="UP001388673"/>
    </source>
</evidence>
<dbReference type="EMBL" id="JBCAWK010000013">
    <property type="protein sequence ID" value="KAK8844550.1"/>
    <property type="molecule type" value="Genomic_DNA"/>
</dbReference>
<reference evidence="2 3" key="1">
    <citation type="journal article" date="2024" name="bioRxiv">
        <title>Comparative genomics of Cryptococcus and Kwoniella reveals pathogenesis evolution and contrasting karyotype dynamics via intercentromeric recombination or chromosome fusion.</title>
        <authorList>
            <person name="Coelho M.A."/>
            <person name="David-Palma M."/>
            <person name="Shea T."/>
            <person name="Bowers K."/>
            <person name="McGinley-Smith S."/>
            <person name="Mohammad A.W."/>
            <person name="Gnirke A."/>
            <person name="Yurkov A.M."/>
            <person name="Nowrousian M."/>
            <person name="Sun S."/>
            <person name="Cuomo C.A."/>
            <person name="Heitman J."/>
        </authorList>
    </citation>
    <scope>NUCLEOTIDE SEQUENCE [LARGE SCALE GENOMIC DNA]</scope>
    <source>
        <strain evidence="2 3">CBS 13917</strain>
    </source>
</reference>
<dbReference type="AlphaFoldDB" id="A0AAW0YTQ1"/>
<sequence>MADNPLPSSTPSHLGDLSRRATMSRYDASSSFPPTVNAHICGNPTSTEARPYEKTQTVFTSTRSKRSSMLMENGEEEEIWKEMKKYRALSEHMKNIVDDHIPAQSHSAANTKPDQSSSHLEDSSTSNQYLYQHRPLSMITPTSPSPITHSSTNTFRNLFTPTTAGGQNQIEGVFDLNSHAKLQRPEFNGDFRPQHDPLTSNSTSSSVRPVGSQHQLIPTLATFTPHSHPKGSGSNMRTRVSVPHRQLLRGTSSRSTHATLPFALPSFGIHLPPLQSLVSTPVHPAQNGISTASLRPSITSLPNAFTPAPPSLARSSAPATTINTAIFTHGHQDAHGPNPSDDRPVGSIKPGDVQIHSVDSATLDELRIQADEAKALLAEVMANNREFHQATEYLQHQIAYLSDQLTLSHAIIAQHERDKRVMVAAEDGDGDNDELKAFVAELGKKGLVDRRKAKWLGEMNQKLLTVTNEREHLTSELKRSESLWVEHQKNLEREEYLQKRLTDLQSQYDTAQMENERKDTILTLFKSEQFAEDYLHPELKSTLEEIRAVKTKEDLEKAVLDFKGKIEKMTRSWAWHMIERRTTALDKVMMTREIRELRKEIAHMSGK</sequence>
<evidence type="ECO:0000313" key="2">
    <source>
        <dbReference type="EMBL" id="KAK8844550.1"/>
    </source>
</evidence>
<protein>
    <submittedName>
        <fullName evidence="2">Uncharacterized protein</fullName>
    </submittedName>
</protein>
<feature type="region of interest" description="Disordered" evidence="1">
    <location>
        <begin position="105"/>
        <end position="126"/>
    </location>
</feature>
<proteinExistence type="predicted"/>
<feature type="compositionally biased region" description="Polar residues" evidence="1">
    <location>
        <begin position="43"/>
        <end position="54"/>
    </location>
</feature>
<comment type="caution">
    <text evidence="2">The sequence shown here is derived from an EMBL/GenBank/DDBJ whole genome shotgun (WGS) entry which is preliminary data.</text>
</comment>
<feature type="compositionally biased region" description="Basic and acidic residues" evidence="1">
    <location>
        <begin position="185"/>
        <end position="195"/>
    </location>
</feature>
<feature type="region of interest" description="Disordered" evidence="1">
    <location>
        <begin position="185"/>
        <end position="209"/>
    </location>
</feature>
<name>A0AAW0YTQ1_9TREE</name>
<dbReference type="Proteomes" id="UP001388673">
    <property type="component" value="Unassembled WGS sequence"/>
</dbReference>
<dbReference type="RefSeq" id="XP_066799774.1">
    <property type="nucleotide sequence ID" value="XM_066949480.1"/>
</dbReference>
<feature type="region of interest" description="Disordered" evidence="1">
    <location>
        <begin position="24"/>
        <end position="54"/>
    </location>
</feature>
<keyword evidence="3" id="KW-1185">Reference proteome</keyword>
<evidence type="ECO:0000256" key="1">
    <source>
        <dbReference type="SAM" id="MobiDB-lite"/>
    </source>
</evidence>
<dbReference type="GeneID" id="92183655"/>
<organism evidence="2 3">
    <name type="scientific">Kwoniella newhampshirensis</name>
    <dbReference type="NCBI Taxonomy" id="1651941"/>
    <lineage>
        <taxon>Eukaryota</taxon>
        <taxon>Fungi</taxon>
        <taxon>Dikarya</taxon>
        <taxon>Basidiomycota</taxon>
        <taxon>Agaricomycotina</taxon>
        <taxon>Tremellomycetes</taxon>
        <taxon>Tremellales</taxon>
        <taxon>Cryptococcaceae</taxon>
        <taxon>Kwoniella</taxon>
    </lineage>
</organism>